<dbReference type="PANTHER" id="PTHR19370">
    <property type="entry name" value="NADH-CYTOCHROME B5 REDUCTASE"/>
    <property type="match status" value="1"/>
</dbReference>
<feature type="binding site" evidence="9">
    <location>
        <position position="102"/>
    </location>
    <ligand>
        <name>FAD</name>
        <dbReference type="ChEBI" id="CHEBI:57692"/>
    </ligand>
</feature>
<dbReference type="PRINTS" id="PR00371">
    <property type="entry name" value="FPNCR"/>
</dbReference>
<sequence length="461" mass="50630">MTLIQRTIPRAIKVAGVTGFAGLGMYCAKQYSTAFAESNEPKTVFSGLGFTTLRLQSITTVNHNTKRLVFEYPDETASSGLTLTSALLAITHPEGSWLPTIRPYTPISDLEEPGRLELMIKKYPDGKASGYLHSLRPGDSLRFAAALKGYQWKPNELSHAYLVAGGAGITPIYQLIKNVLKNPHDKTKLTLIFGVNSEEDLLLKEELDRYATEYPDRFNYIYTVSRPKGNSHYRTGYIDEELLKSEFKGSMQNTKVFVCGPPAMEDSLVGTKRSPEGILSRLVISQTTVPVTAKMSGQNKSLYPESNVLTSSLKVGAVSGLRSNILKLHYEDKATPKQRAYVSALSGGVAGGAVTRLMGGRLVPGLVVFSLLGYVGQRSYNAIDTWQMENANTTSKPFLQRMADSKWIPLKSLSDDEYRGILNEKLLSIEAEIALIDDKIGELEKLKTSGFESGHSDPAAK</sequence>
<keyword evidence="6" id="KW-0560">Oxidoreductase</keyword>
<evidence type="ECO:0000259" key="10">
    <source>
        <dbReference type="PROSITE" id="PS51384"/>
    </source>
</evidence>
<dbReference type="InterPro" id="IPR039261">
    <property type="entry name" value="FNR_nucleotide-bd"/>
</dbReference>
<feature type="binding site" evidence="9">
    <location>
        <position position="127"/>
    </location>
    <ligand>
        <name>FAD</name>
        <dbReference type="ChEBI" id="CHEBI:57692"/>
    </ligand>
</feature>
<dbReference type="Pfam" id="PF00175">
    <property type="entry name" value="NAD_binding_1"/>
    <property type="match status" value="1"/>
</dbReference>
<evidence type="ECO:0000256" key="3">
    <source>
        <dbReference type="ARBA" id="ARBA00006105"/>
    </source>
</evidence>
<dbReference type="Proteomes" id="UP000184499">
    <property type="component" value="Unassembled WGS sequence"/>
</dbReference>
<feature type="binding site" evidence="9">
    <location>
        <position position="104"/>
    </location>
    <ligand>
        <name>FAD</name>
        <dbReference type="ChEBI" id="CHEBI:57692"/>
    </ligand>
</feature>
<evidence type="ECO:0000256" key="2">
    <source>
        <dbReference type="ARBA" id="ARBA00004572"/>
    </source>
</evidence>
<dbReference type="CDD" id="cd06183">
    <property type="entry name" value="cyt_b5_reduct_like"/>
    <property type="match status" value="1"/>
</dbReference>
<keyword evidence="5 9" id="KW-0274">FAD</keyword>
<comment type="similarity">
    <text evidence="3">Belongs to the flavoprotein pyridine nucleotide cytochrome reductase family.</text>
</comment>
<evidence type="ECO:0000313" key="11">
    <source>
        <dbReference type="EMBL" id="OJJ66932.1"/>
    </source>
</evidence>
<evidence type="ECO:0000256" key="4">
    <source>
        <dbReference type="ARBA" id="ARBA00022630"/>
    </source>
</evidence>
<evidence type="ECO:0000256" key="1">
    <source>
        <dbReference type="ARBA" id="ARBA00001974"/>
    </source>
</evidence>
<dbReference type="InterPro" id="IPR017927">
    <property type="entry name" value="FAD-bd_FR_type"/>
</dbReference>
<evidence type="ECO:0000256" key="6">
    <source>
        <dbReference type="ARBA" id="ARBA00023002"/>
    </source>
</evidence>
<dbReference type="VEuPathDB" id="FungiDB:ASPBRDRAFT_59358"/>
<dbReference type="RefSeq" id="XP_067474181.1">
    <property type="nucleotide sequence ID" value="XM_067628046.1"/>
</dbReference>
<feature type="domain" description="FAD-binding FR-type" evidence="10">
    <location>
        <begin position="48"/>
        <end position="154"/>
    </location>
</feature>
<name>A0A1L9U5N1_ASPBC</name>
<dbReference type="Gene3D" id="3.40.50.80">
    <property type="entry name" value="Nucleotide-binding domain of ferredoxin-NADP reductase (FNR) module"/>
    <property type="match status" value="1"/>
</dbReference>
<dbReference type="InterPro" id="IPR008333">
    <property type="entry name" value="Cbr1-like_FAD-bd_dom"/>
</dbReference>
<keyword evidence="8" id="KW-0472">Membrane</keyword>
<dbReference type="AlphaFoldDB" id="A0A1L9U5N1"/>
<proteinExistence type="inferred from homology"/>
<dbReference type="SUPFAM" id="SSF63380">
    <property type="entry name" value="Riboflavin synthase domain-like"/>
    <property type="match status" value="1"/>
</dbReference>
<feature type="binding site" evidence="9">
    <location>
        <position position="170"/>
    </location>
    <ligand>
        <name>FAD</name>
        <dbReference type="ChEBI" id="CHEBI:57692"/>
    </ligand>
</feature>
<comment type="cofactor">
    <cofactor evidence="1 9">
        <name>FAD</name>
        <dbReference type="ChEBI" id="CHEBI:57692"/>
    </cofactor>
</comment>
<evidence type="ECO:0000256" key="9">
    <source>
        <dbReference type="PIRSR" id="PIRSR601834-1"/>
    </source>
</evidence>
<dbReference type="Gene3D" id="2.40.30.10">
    <property type="entry name" value="Translation factors"/>
    <property type="match status" value="1"/>
</dbReference>
<organism evidence="11 12">
    <name type="scientific">Aspergillus brasiliensis (strain CBS 101740 / IMI 381727 / IBT 21946)</name>
    <dbReference type="NCBI Taxonomy" id="767769"/>
    <lineage>
        <taxon>Eukaryota</taxon>
        <taxon>Fungi</taxon>
        <taxon>Dikarya</taxon>
        <taxon>Ascomycota</taxon>
        <taxon>Pezizomycotina</taxon>
        <taxon>Eurotiomycetes</taxon>
        <taxon>Eurotiomycetidae</taxon>
        <taxon>Eurotiales</taxon>
        <taxon>Aspergillaceae</taxon>
        <taxon>Aspergillus</taxon>
        <taxon>Aspergillus subgen. Circumdati</taxon>
    </lineage>
</organism>
<evidence type="ECO:0000256" key="5">
    <source>
        <dbReference type="ARBA" id="ARBA00022827"/>
    </source>
</evidence>
<dbReference type="PANTHER" id="PTHR19370:SF101">
    <property type="entry name" value="NADH-CYTOCHROME B5 REDUCTASE"/>
    <property type="match status" value="1"/>
</dbReference>
<dbReference type="PRINTS" id="PR00406">
    <property type="entry name" value="CYTB5RDTASE"/>
</dbReference>
<feature type="binding site" evidence="9">
    <location>
        <position position="121"/>
    </location>
    <ligand>
        <name>FAD</name>
        <dbReference type="ChEBI" id="CHEBI:57692"/>
    </ligand>
</feature>
<dbReference type="InterPro" id="IPR001709">
    <property type="entry name" value="Flavoprot_Pyr_Nucl_cyt_Rdtase"/>
</dbReference>
<dbReference type="InterPro" id="IPR017938">
    <property type="entry name" value="Riboflavin_synthase-like_b-brl"/>
</dbReference>
<gene>
    <name evidence="11" type="ORF">ASPBRDRAFT_59358</name>
</gene>
<feature type="binding site" evidence="9">
    <location>
        <position position="129"/>
    </location>
    <ligand>
        <name>FAD</name>
        <dbReference type="ChEBI" id="CHEBI:57692"/>
    </ligand>
</feature>
<dbReference type="SUPFAM" id="SSF52343">
    <property type="entry name" value="Ferredoxin reductase-like, C-terminal NADP-linked domain"/>
    <property type="match status" value="1"/>
</dbReference>
<keyword evidence="4 9" id="KW-0285">Flavoprotein</keyword>
<dbReference type="InterPro" id="IPR001433">
    <property type="entry name" value="OxRdtase_FAD/NAD-bd"/>
</dbReference>
<evidence type="ECO:0000256" key="7">
    <source>
        <dbReference type="ARBA" id="ARBA00023027"/>
    </source>
</evidence>
<evidence type="ECO:0000313" key="12">
    <source>
        <dbReference type="Proteomes" id="UP000184499"/>
    </source>
</evidence>
<dbReference type="GO" id="GO:0006696">
    <property type="term" value="P:ergosterol biosynthetic process"/>
    <property type="evidence" value="ECO:0007669"/>
    <property type="project" value="TreeGrafter"/>
</dbReference>
<protein>
    <recommendedName>
        <fullName evidence="10">FAD-binding FR-type domain-containing protein</fullName>
    </recommendedName>
</protein>
<dbReference type="OrthoDB" id="432685at2759"/>
<feature type="binding site" evidence="9">
    <location>
        <position position="103"/>
    </location>
    <ligand>
        <name>FAD</name>
        <dbReference type="ChEBI" id="CHEBI:57692"/>
    </ligand>
</feature>
<dbReference type="GeneID" id="93580534"/>
<dbReference type="GO" id="GO:0004128">
    <property type="term" value="F:cytochrome-b5 reductase activity, acting on NAD(P)H"/>
    <property type="evidence" value="ECO:0007669"/>
    <property type="project" value="TreeGrafter"/>
</dbReference>
<dbReference type="GO" id="GO:0005741">
    <property type="term" value="C:mitochondrial outer membrane"/>
    <property type="evidence" value="ECO:0007669"/>
    <property type="project" value="UniProtKB-SubCell"/>
</dbReference>
<dbReference type="FunFam" id="3.40.50.80:FF:000009">
    <property type="entry name" value="NADH-cytochrome b5 reductase"/>
    <property type="match status" value="1"/>
</dbReference>
<dbReference type="EMBL" id="KV878696">
    <property type="protein sequence ID" value="OJJ66932.1"/>
    <property type="molecule type" value="Genomic_DNA"/>
</dbReference>
<dbReference type="OMA" id="DTWQMEN"/>
<evidence type="ECO:0000256" key="8">
    <source>
        <dbReference type="ARBA" id="ARBA00023136"/>
    </source>
</evidence>
<dbReference type="STRING" id="767769.A0A1L9U5N1"/>
<dbReference type="InterPro" id="IPR001834">
    <property type="entry name" value="CBR-like"/>
</dbReference>
<dbReference type="PROSITE" id="PS51384">
    <property type="entry name" value="FAD_FR"/>
    <property type="match status" value="1"/>
</dbReference>
<dbReference type="Pfam" id="PF00970">
    <property type="entry name" value="FAD_binding_6"/>
    <property type="match status" value="1"/>
</dbReference>
<keyword evidence="7" id="KW-0520">NAD</keyword>
<comment type="subcellular location">
    <subcellularLocation>
        <location evidence="2">Mitochondrion outer membrane</location>
        <topology evidence="2">Single-pass membrane protein</topology>
    </subcellularLocation>
</comment>
<accession>A0A1L9U5N1</accession>
<reference evidence="12" key="1">
    <citation type="journal article" date="2017" name="Genome Biol.">
        <title>Comparative genomics reveals high biological diversity and specific adaptations in the industrially and medically important fungal genus Aspergillus.</title>
        <authorList>
            <person name="de Vries R.P."/>
            <person name="Riley R."/>
            <person name="Wiebenga A."/>
            <person name="Aguilar-Osorio G."/>
            <person name="Amillis S."/>
            <person name="Uchima C.A."/>
            <person name="Anderluh G."/>
            <person name="Asadollahi M."/>
            <person name="Askin M."/>
            <person name="Barry K."/>
            <person name="Battaglia E."/>
            <person name="Bayram O."/>
            <person name="Benocci T."/>
            <person name="Braus-Stromeyer S.A."/>
            <person name="Caldana C."/>
            <person name="Canovas D."/>
            <person name="Cerqueira G.C."/>
            <person name="Chen F."/>
            <person name="Chen W."/>
            <person name="Choi C."/>
            <person name="Clum A."/>
            <person name="Dos Santos R.A."/>
            <person name="Damasio A.R."/>
            <person name="Diallinas G."/>
            <person name="Emri T."/>
            <person name="Fekete E."/>
            <person name="Flipphi M."/>
            <person name="Freyberg S."/>
            <person name="Gallo A."/>
            <person name="Gournas C."/>
            <person name="Habgood R."/>
            <person name="Hainaut M."/>
            <person name="Harispe M.L."/>
            <person name="Henrissat B."/>
            <person name="Hilden K.S."/>
            <person name="Hope R."/>
            <person name="Hossain A."/>
            <person name="Karabika E."/>
            <person name="Karaffa L."/>
            <person name="Karanyi Z."/>
            <person name="Krasevec N."/>
            <person name="Kuo A."/>
            <person name="Kusch H."/>
            <person name="LaButti K."/>
            <person name="Lagendijk E.L."/>
            <person name="Lapidus A."/>
            <person name="Levasseur A."/>
            <person name="Lindquist E."/>
            <person name="Lipzen A."/>
            <person name="Logrieco A.F."/>
            <person name="MacCabe A."/>
            <person name="Maekelae M.R."/>
            <person name="Malavazi I."/>
            <person name="Melin P."/>
            <person name="Meyer V."/>
            <person name="Mielnichuk N."/>
            <person name="Miskei M."/>
            <person name="Molnar A.P."/>
            <person name="Mule G."/>
            <person name="Ngan C.Y."/>
            <person name="Orejas M."/>
            <person name="Orosz E."/>
            <person name="Ouedraogo J.P."/>
            <person name="Overkamp K.M."/>
            <person name="Park H.-S."/>
            <person name="Perrone G."/>
            <person name="Piumi F."/>
            <person name="Punt P.J."/>
            <person name="Ram A.F."/>
            <person name="Ramon A."/>
            <person name="Rauscher S."/>
            <person name="Record E."/>
            <person name="Riano-Pachon D.M."/>
            <person name="Robert V."/>
            <person name="Roehrig J."/>
            <person name="Ruller R."/>
            <person name="Salamov A."/>
            <person name="Salih N.S."/>
            <person name="Samson R.A."/>
            <person name="Sandor E."/>
            <person name="Sanguinetti M."/>
            <person name="Schuetze T."/>
            <person name="Sepcic K."/>
            <person name="Shelest E."/>
            <person name="Sherlock G."/>
            <person name="Sophianopoulou V."/>
            <person name="Squina F.M."/>
            <person name="Sun H."/>
            <person name="Susca A."/>
            <person name="Todd R.B."/>
            <person name="Tsang A."/>
            <person name="Unkles S.E."/>
            <person name="van de Wiele N."/>
            <person name="van Rossen-Uffink D."/>
            <person name="Oliveira J.V."/>
            <person name="Vesth T.C."/>
            <person name="Visser J."/>
            <person name="Yu J.-H."/>
            <person name="Zhou M."/>
            <person name="Andersen M.R."/>
            <person name="Archer D.B."/>
            <person name="Baker S.E."/>
            <person name="Benoit I."/>
            <person name="Brakhage A.A."/>
            <person name="Braus G.H."/>
            <person name="Fischer R."/>
            <person name="Frisvad J.C."/>
            <person name="Goldman G.H."/>
            <person name="Houbraken J."/>
            <person name="Oakley B."/>
            <person name="Pocsi I."/>
            <person name="Scazzocchio C."/>
            <person name="Seiboth B."/>
            <person name="vanKuyk P.A."/>
            <person name="Wortman J."/>
            <person name="Dyer P.S."/>
            <person name="Grigoriev I.V."/>
        </authorList>
    </citation>
    <scope>NUCLEOTIDE SEQUENCE [LARGE SCALE GENOMIC DNA]</scope>
    <source>
        <strain evidence="12">CBS 101740 / IMI 381727 / IBT 21946</strain>
    </source>
</reference>
<keyword evidence="12" id="KW-1185">Reference proteome</keyword>